<dbReference type="InterPro" id="IPR032675">
    <property type="entry name" value="LRR_dom_sf"/>
</dbReference>
<evidence type="ECO:0000256" key="1">
    <source>
        <dbReference type="ARBA" id="ARBA00012513"/>
    </source>
</evidence>
<keyword evidence="11" id="KW-1185">Reference proteome</keyword>
<keyword evidence="9" id="KW-0812">Transmembrane</keyword>
<dbReference type="PANTHER" id="PTHR48005:SF70">
    <property type="entry name" value="MDIS1-INTERACTING RECEPTOR LIKE KINASE 2-LIKE"/>
    <property type="match status" value="1"/>
</dbReference>
<evidence type="ECO:0000256" key="3">
    <source>
        <dbReference type="ARBA" id="ARBA00022679"/>
    </source>
</evidence>
<dbReference type="GO" id="GO:0005524">
    <property type="term" value="F:ATP binding"/>
    <property type="evidence" value="ECO:0007669"/>
    <property type="project" value="UniProtKB-KW"/>
</dbReference>
<dbReference type="EMBL" id="BPVZ01000230">
    <property type="protein sequence ID" value="GKV47555.1"/>
    <property type="molecule type" value="Genomic_DNA"/>
</dbReference>
<dbReference type="Gene3D" id="3.80.10.10">
    <property type="entry name" value="Ribonuclease Inhibitor"/>
    <property type="match status" value="1"/>
</dbReference>
<proteinExistence type="predicted"/>
<feature type="transmembrane region" description="Helical" evidence="9">
    <location>
        <begin position="77"/>
        <end position="102"/>
    </location>
</feature>
<dbReference type="PANTHER" id="PTHR48005">
    <property type="entry name" value="LEUCINE RICH REPEAT KINASE 2"/>
    <property type="match status" value="1"/>
</dbReference>
<evidence type="ECO:0000256" key="9">
    <source>
        <dbReference type="SAM" id="Phobius"/>
    </source>
</evidence>
<reference evidence="10 11" key="1">
    <citation type="journal article" date="2021" name="Commun. Biol.">
        <title>The genome of Shorea leprosula (Dipterocarpaceae) highlights the ecological relevance of drought in aseasonal tropical rainforests.</title>
        <authorList>
            <person name="Ng K.K.S."/>
            <person name="Kobayashi M.J."/>
            <person name="Fawcett J.A."/>
            <person name="Hatakeyama M."/>
            <person name="Paape T."/>
            <person name="Ng C.H."/>
            <person name="Ang C.C."/>
            <person name="Tnah L.H."/>
            <person name="Lee C.T."/>
            <person name="Nishiyama T."/>
            <person name="Sese J."/>
            <person name="O'Brien M.J."/>
            <person name="Copetti D."/>
            <person name="Mohd Noor M.I."/>
            <person name="Ong R.C."/>
            <person name="Putra M."/>
            <person name="Sireger I.Z."/>
            <person name="Indrioko S."/>
            <person name="Kosugi Y."/>
            <person name="Izuno A."/>
            <person name="Isagi Y."/>
            <person name="Lee S.L."/>
            <person name="Shimizu K.K."/>
        </authorList>
    </citation>
    <scope>NUCLEOTIDE SEQUENCE [LARGE SCALE GENOMIC DNA]</scope>
    <source>
        <strain evidence="10">214</strain>
    </source>
</reference>
<evidence type="ECO:0000256" key="7">
    <source>
        <dbReference type="ARBA" id="ARBA00047899"/>
    </source>
</evidence>
<evidence type="ECO:0000256" key="6">
    <source>
        <dbReference type="ARBA" id="ARBA00022840"/>
    </source>
</evidence>
<keyword evidence="5" id="KW-0418">Kinase</keyword>
<evidence type="ECO:0000256" key="4">
    <source>
        <dbReference type="ARBA" id="ARBA00022741"/>
    </source>
</evidence>
<comment type="catalytic activity">
    <reaction evidence="7">
        <text>L-threonyl-[protein] + ATP = O-phospho-L-threonyl-[protein] + ADP + H(+)</text>
        <dbReference type="Rhea" id="RHEA:46608"/>
        <dbReference type="Rhea" id="RHEA-COMP:11060"/>
        <dbReference type="Rhea" id="RHEA-COMP:11605"/>
        <dbReference type="ChEBI" id="CHEBI:15378"/>
        <dbReference type="ChEBI" id="CHEBI:30013"/>
        <dbReference type="ChEBI" id="CHEBI:30616"/>
        <dbReference type="ChEBI" id="CHEBI:61977"/>
        <dbReference type="ChEBI" id="CHEBI:456216"/>
        <dbReference type="EC" id="2.7.11.1"/>
    </reaction>
</comment>
<protein>
    <recommendedName>
        <fullName evidence="1">non-specific serine/threonine protein kinase</fullName>
        <ecNumber evidence="1">2.7.11.1</ecNumber>
    </recommendedName>
</protein>
<keyword evidence="4" id="KW-0547">Nucleotide-binding</keyword>
<evidence type="ECO:0000313" key="11">
    <source>
        <dbReference type="Proteomes" id="UP001054252"/>
    </source>
</evidence>
<keyword evidence="9" id="KW-0472">Membrane</keyword>
<evidence type="ECO:0000256" key="5">
    <source>
        <dbReference type="ARBA" id="ARBA00022777"/>
    </source>
</evidence>
<evidence type="ECO:0000256" key="2">
    <source>
        <dbReference type="ARBA" id="ARBA00022527"/>
    </source>
</evidence>
<dbReference type="AlphaFoldDB" id="A0AAV5MCN9"/>
<evidence type="ECO:0000256" key="8">
    <source>
        <dbReference type="ARBA" id="ARBA00048679"/>
    </source>
</evidence>
<keyword evidence="9" id="KW-1133">Transmembrane helix</keyword>
<evidence type="ECO:0000313" key="10">
    <source>
        <dbReference type="EMBL" id="GKV47555.1"/>
    </source>
</evidence>
<keyword evidence="3" id="KW-0808">Transferase</keyword>
<organism evidence="10 11">
    <name type="scientific">Rubroshorea leprosula</name>
    <dbReference type="NCBI Taxonomy" id="152421"/>
    <lineage>
        <taxon>Eukaryota</taxon>
        <taxon>Viridiplantae</taxon>
        <taxon>Streptophyta</taxon>
        <taxon>Embryophyta</taxon>
        <taxon>Tracheophyta</taxon>
        <taxon>Spermatophyta</taxon>
        <taxon>Magnoliopsida</taxon>
        <taxon>eudicotyledons</taxon>
        <taxon>Gunneridae</taxon>
        <taxon>Pentapetalae</taxon>
        <taxon>rosids</taxon>
        <taxon>malvids</taxon>
        <taxon>Malvales</taxon>
        <taxon>Dipterocarpaceae</taxon>
        <taxon>Rubroshorea</taxon>
    </lineage>
</organism>
<name>A0AAV5MCN9_9ROSI</name>
<dbReference type="InterPro" id="IPR051420">
    <property type="entry name" value="Ser_Thr_Kinases_DiverseReg"/>
</dbReference>
<dbReference type="EC" id="2.7.11.1" evidence="1"/>
<keyword evidence="6" id="KW-0067">ATP-binding</keyword>
<gene>
    <name evidence="10" type="ORF">SLEP1_g54449</name>
</gene>
<dbReference type="GO" id="GO:0004674">
    <property type="term" value="F:protein serine/threonine kinase activity"/>
    <property type="evidence" value="ECO:0007669"/>
    <property type="project" value="UniProtKB-KW"/>
</dbReference>
<comment type="catalytic activity">
    <reaction evidence="8">
        <text>L-seryl-[protein] + ATP = O-phospho-L-seryl-[protein] + ADP + H(+)</text>
        <dbReference type="Rhea" id="RHEA:17989"/>
        <dbReference type="Rhea" id="RHEA-COMP:9863"/>
        <dbReference type="Rhea" id="RHEA-COMP:11604"/>
        <dbReference type="ChEBI" id="CHEBI:15378"/>
        <dbReference type="ChEBI" id="CHEBI:29999"/>
        <dbReference type="ChEBI" id="CHEBI:30616"/>
        <dbReference type="ChEBI" id="CHEBI:83421"/>
        <dbReference type="ChEBI" id="CHEBI:456216"/>
        <dbReference type="EC" id="2.7.11.1"/>
    </reaction>
</comment>
<comment type="caution">
    <text evidence="10">The sequence shown here is derived from an EMBL/GenBank/DDBJ whole genome shotgun (WGS) entry which is preliminary data.</text>
</comment>
<keyword evidence="2" id="KW-0723">Serine/threonine-protein kinase</keyword>
<accession>A0AAV5MCN9</accession>
<sequence length="189" mass="21124">MLTGEIAQELGRSRVLETLNLSHDMLNISYNQSEGPIPPTKGFLLAPFEALRNNKGLCENAIGLPQCVSKSQKKSNIGLVILIITPVLGVLSLLVILVGFLLMHYKKSEIREWQFQDIFATGDMMGKSSMKTFLKLQSNSTLTIALVKDMEMFTKPDCQQVELLRSRNSIHQMTINLSSCAHLEARLVF</sequence>
<dbReference type="Proteomes" id="UP001054252">
    <property type="component" value="Unassembled WGS sequence"/>
</dbReference>